<dbReference type="EMBL" id="BMAT01012708">
    <property type="protein sequence ID" value="GFR97677.1"/>
    <property type="molecule type" value="Genomic_DNA"/>
</dbReference>
<evidence type="ECO:0000256" key="1">
    <source>
        <dbReference type="SAM" id="MobiDB-lite"/>
    </source>
</evidence>
<sequence length="65" mass="7468">MFLEKHGRLPTAQEVSRDRSHVKDPPTLTEADFHFNVDGYKKFLAFKSCQPLHTSRGRTPTTKPN</sequence>
<organism evidence="2 3">
    <name type="scientific">Elysia marginata</name>
    <dbReference type="NCBI Taxonomy" id="1093978"/>
    <lineage>
        <taxon>Eukaryota</taxon>
        <taxon>Metazoa</taxon>
        <taxon>Spiralia</taxon>
        <taxon>Lophotrochozoa</taxon>
        <taxon>Mollusca</taxon>
        <taxon>Gastropoda</taxon>
        <taxon>Heterobranchia</taxon>
        <taxon>Euthyneura</taxon>
        <taxon>Panpulmonata</taxon>
        <taxon>Sacoglossa</taxon>
        <taxon>Placobranchoidea</taxon>
        <taxon>Plakobranchidae</taxon>
        <taxon>Elysia</taxon>
    </lineage>
</organism>
<name>A0AAV4HHQ2_9GAST</name>
<feature type="compositionally biased region" description="Basic and acidic residues" evidence="1">
    <location>
        <begin position="15"/>
        <end position="24"/>
    </location>
</feature>
<dbReference type="Proteomes" id="UP000762676">
    <property type="component" value="Unassembled WGS sequence"/>
</dbReference>
<gene>
    <name evidence="2" type="ORF">ElyMa_006330300</name>
</gene>
<reference evidence="2 3" key="1">
    <citation type="journal article" date="2021" name="Elife">
        <title>Chloroplast acquisition without the gene transfer in kleptoplastic sea slugs, Plakobranchus ocellatus.</title>
        <authorList>
            <person name="Maeda T."/>
            <person name="Takahashi S."/>
            <person name="Yoshida T."/>
            <person name="Shimamura S."/>
            <person name="Takaki Y."/>
            <person name="Nagai Y."/>
            <person name="Toyoda A."/>
            <person name="Suzuki Y."/>
            <person name="Arimoto A."/>
            <person name="Ishii H."/>
            <person name="Satoh N."/>
            <person name="Nishiyama T."/>
            <person name="Hasebe M."/>
            <person name="Maruyama T."/>
            <person name="Minagawa J."/>
            <person name="Obokata J."/>
            <person name="Shigenobu S."/>
        </authorList>
    </citation>
    <scope>NUCLEOTIDE SEQUENCE [LARGE SCALE GENOMIC DNA]</scope>
</reference>
<accession>A0AAV4HHQ2</accession>
<proteinExistence type="predicted"/>
<keyword evidence="3" id="KW-1185">Reference proteome</keyword>
<evidence type="ECO:0000313" key="3">
    <source>
        <dbReference type="Proteomes" id="UP000762676"/>
    </source>
</evidence>
<evidence type="ECO:0000313" key="2">
    <source>
        <dbReference type="EMBL" id="GFR97677.1"/>
    </source>
</evidence>
<feature type="region of interest" description="Disordered" evidence="1">
    <location>
        <begin position="1"/>
        <end position="28"/>
    </location>
</feature>
<comment type="caution">
    <text evidence="2">The sequence shown here is derived from an EMBL/GenBank/DDBJ whole genome shotgun (WGS) entry which is preliminary data.</text>
</comment>
<dbReference type="AlphaFoldDB" id="A0AAV4HHQ2"/>
<protein>
    <submittedName>
        <fullName evidence="2">Uncharacterized protein</fullName>
    </submittedName>
</protein>